<name>A0A948RWZ3_UNCEI</name>
<feature type="domain" description="Fibronectin type-III" evidence="2">
    <location>
        <begin position="196"/>
        <end position="290"/>
    </location>
</feature>
<dbReference type="InterPro" id="IPR036116">
    <property type="entry name" value="FN3_sf"/>
</dbReference>
<dbReference type="Gene3D" id="2.60.40.1260">
    <property type="entry name" value="Lamin Tail domain"/>
    <property type="match status" value="1"/>
</dbReference>
<dbReference type="PROSITE" id="PS51841">
    <property type="entry name" value="LTD"/>
    <property type="match status" value="1"/>
</dbReference>
<dbReference type="InterPro" id="IPR013783">
    <property type="entry name" value="Ig-like_fold"/>
</dbReference>
<sequence length="908" mass="102148">MNSKCRIGHPPCGTLVRLVMLLMALLLVGLSLPAGATFEIAVNCGGDSLAGGSGRTFLADQPWDGVSWGYVGGYSAGSWNPIGGAPDSILYRTVRSSNFAFDYYFNVPNGLYEVTLHFSDVINHWYGMSAMRLECEGVALLTGFDIFEFVERCYALDTRFLVEVTDELMNINFTPEQGFAQVCALEIVTAGAAPGPPGPPANLRVIPGYDCMIVDWDPVDISNLKGYRVERRRQSSALWHTVQEPEFLMTRYIDENVQGGDEFSYRISAVDLAGSSSNPCPPLSGTVRHRYESQLRDYEIFALEPHLILLNQNILSDDYIPIDFQWGTHYWEEAGVRYRGKSNIYGPKKNWKVALFEGSLEGQDRVNLNSGYADPSLIREAFGFRMAELAGSPTCRTRRINLYLNGRHRGLHTQIEQIDEDWLQTRDIPESSPVFKCYAGLHILPEYEYQNWYIRGTGDSTDLQPIIDLIDTIHNTPDDEFPEVISGAVDLVYLANWYAFQVLNGNRDFATHNFYAVLDESRDRWFFIPWDLDVTYGSSGTYLHTFDPYTPIDIGTEAHPDVRGFNGLINRLLQFPQFRWMIAKRITDLLNGPYALQDWRDELQAQLDEIAADVDADFHKWGWETSGLQAEHAGRIENYIEQRHAFLLTAAASYSPDLDPGLRLNEFMAKNETTIRDEFGEYEDWIEVMNISDHPIDLGGMRLSDDLRNPRKWAFPDTIIPSAGYLLVWADNDPEQGPLHATFKLDADGETVALWESDEDGNVLLDHLDFGQQTEDVSLARMPDGFGDWVYSTTPTPGDNNDPASSSEPRQATAAVPSIRIAPNPVTDRVTLTLLFKEASMVTARAPLGIYDAAGRRVAVIELEGTPPSTTIRLKDLRPRPSPGIYWIRPLRSVRPGFRAAKIIYLGD</sequence>
<dbReference type="SMART" id="SM00060">
    <property type="entry name" value="FN3"/>
    <property type="match status" value="1"/>
</dbReference>
<dbReference type="Pfam" id="PF08757">
    <property type="entry name" value="CotH"/>
    <property type="match status" value="1"/>
</dbReference>
<dbReference type="PANTHER" id="PTHR40050:SF1">
    <property type="entry name" value="INNER SPORE COAT PROTEIN H"/>
    <property type="match status" value="1"/>
</dbReference>
<gene>
    <name evidence="4" type="ORF">KJ970_09140</name>
</gene>
<evidence type="ECO:0000313" key="4">
    <source>
        <dbReference type="EMBL" id="MBU2691082.1"/>
    </source>
</evidence>
<dbReference type="Proteomes" id="UP000777784">
    <property type="component" value="Unassembled WGS sequence"/>
</dbReference>
<dbReference type="PROSITE" id="PS50853">
    <property type="entry name" value="FN3"/>
    <property type="match status" value="1"/>
</dbReference>
<dbReference type="CDD" id="cd00063">
    <property type="entry name" value="FN3"/>
    <property type="match status" value="1"/>
</dbReference>
<dbReference type="SUPFAM" id="SSF49785">
    <property type="entry name" value="Galactose-binding domain-like"/>
    <property type="match status" value="1"/>
</dbReference>
<evidence type="ECO:0000259" key="3">
    <source>
        <dbReference type="PROSITE" id="PS51841"/>
    </source>
</evidence>
<feature type="domain" description="LTD" evidence="3">
    <location>
        <begin position="646"/>
        <end position="774"/>
    </location>
</feature>
<dbReference type="InterPro" id="IPR003961">
    <property type="entry name" value="FN3_dom"/>
</dbReference>
<keyword evidence="4" id="KW-0808">Transferase</keyword>
<comment type="caution">
    <text evidence="4">The sequence shown here is derived from an EMBL/GenBank/DDBJ whole genome shotgun (WGS) entry which is preliminary data.</text>
</comment>
<evidence type="ECO:0000313" key="5">
    <source>
        <dbReference type="Proteomes" id="UP000777784"/>
    </source>
</evidence>
<proteinExistence type="predicted"/>
<dbReference type="InterPro" id="IPR001322">
    <property type="entry name" value="Lamin_tail_dom"/>
</dbReference>
<dbReference type="Gene3D" id="2.60.40.10">
    <property type="entry name" value="Immunoglobulins"/>
    <property type="match status" value="1"/>
</dbReference>
<accession>A0A948RWZ3</accession>
<dbReference type="InterPro" id="IPR008979">
    <property type="entry name" value="Galactose-bd-like_sf"/>
</dbReference>
<organism evidence="4 5">
    <name type="scientific">Eiseniibacteriota bacterium</name>
    <dbReference type="NCBI Taxonomy" id="2212470"/>
    <lineage>
        <taxon>Bacteria</taxon>
        <taxon>Candidatus Eiseniibacteriota</taxon>
    </lineage>
</organism>
<dbReference type="SUPFAM" id="SSF74853">
    <property type="entry name" value="Lamin A/C globular tail domain"/>
    <property type="match status" value="1"/>
</dbReference>
<protein>
    <submittedName>
        <fullName evidence="4">CotH kinase family protein</fullName>
    </submittedName>
</protein>
<keyword evidence="4" id="KW-0418">Kinase</keyword>
<dbReference type="Pfam" id="PF00932">
    <property type="entry name" value="LTD"/>
    <property type="match status" value="1"/>
</dbReference>
<feature type="region of interest" description="Disordered" evidence="1">
    <location>
        <begin position="790"/>
        <end position="814"/>
    </location>
</feature>
<dbReference type="Pfam" id="PF11721">
    <property type="entry name" value="Malectin"/>
    <property type="match status" value="1"/>
</dbReference>
<dbReference type="InterPro" id="IPR021720">
    <property type="entry name" value="Malectin_dom"/>
</dbReference>
<dbReference type="Gene3D" id="2.60.120.430">
    <property type="entry name" value="Galactose-binding lectin"/>
    <property type="match status" value="1"/>
</dbReference>
<dbReference type="GO" id="GO:0016301">
    <property type="term" value="F:kinase activity"/>
    <property type="evidence" value="ECO:0007669"/>
    <property type="project" value="UniProtKB-KW"/>
</dbReference>
<evidence type="ECO:0000256" key="1">
    <source>
        <dbReference type="SAM" id="MobiDB-lite"/>
    </source>
</evidence>
<evidence type="ECO:0000259" key="2">
    <source>
        <dbReference type="PROSITE" id="PS50853"/>
    </source>
</evidence>
<dbReference type="SUPFAM" id="SSF49265">
    <property type="entry name" value="Fibronectin type III"/>
    <property type="match status" value="1"/>
</dbReference>
<reference evidence="4" key="1">
    <citation type="submission" date="2021-05" db="EMBL/GenBank/DDBJ databases">
        <title>Energy efficiency and biological interactions define the core microbiome of deep oligotrophic groundwater.</title>
        <authorList>
            <person name="Mehrshad M."/>
            <person name="Lopez-Fernandez M."/>
            <person name="Bell E."/>
            <person name="Bernier-Latmani R."/>
            <person name="Bertilsson S."/>
            <person name="Dopson M."/>
        </authorList>
    </citation>
    <scope>NUCLEOTIDE SEQUENCE</scope>
    <source>
        <strain evidence="4">Modern_marine.mb.64</strain>
    </source>
</reference>
<dbReference type="PANTHER" id="PTHR40050">
    <property type="entry name" value="INNER SPORE COAT PROTEIN H"/>
    <property type="match status" value="1"/>
</dbReference>
<dbReference type="InterPro" id="IPR036415">
    <property type="entry name" value="Lamin_tail_dom_sf"/>
</dbReference>
<feature type="compositionally biased region" description="Polar residues" evidence="1">
    <location>
        <begin position="791"/>
        <end position="810"/>
    </location>
</feature>
<dbReference type="InterPro" id="IPR014867">
    <property type="entry name" value="Spore_coat_CotH_CotH2/3/7"/>
</dbReference>
<dbReference type="AlphaFoldDB" id="A0A948RWZ3"/>
<dbReference type="EMBL" id="JAHJDP010000042">
    <property type="protein sequence ID" value="MBU2691082.1"/>
    <property type="molecule type" value="Genomic_DNA"/>
</dbReference>